<evidence type="ECO:0000256" key="2">
    <source>
        <dbReference type="ARBA" id="ARBA00005650"/>
    </source>
</evidence>
<dbReference type="Gene3D" id="2.60.40.760">
    <property type="entry name" value="Expansin, cellulose-binding-like domain"/>
    <property type="match status" value="2"/>
</dbReference>
<dbReference type="PROSITE" id="PS50842">
    <property type="entry name" value="EXPANSIN_EG45"/>
    <property type="match status" value="2"/>
</dbReference>
<evidence type="ECO:0008006" key="13">
    <source>
        <dbReference type="Google" id="ProtNLM"/>
    </source>
</evidence>
<dbReference type="InterPro" id="IPR036749">
    <property type="entry name" value="Expansin_CBD_sf"/>
</dbReference>
<dbReference type="CDD" id="cd22275">
    <property type="entry name" value="DPBB_EXPB_N"/>
    <property type="match status" value="2"/>
</dbReference>
<evidence type="ECO:0000259" key="9">
    <source>
        <dbReference type="PROSITE" id="PS50842"/>
    </source>
</evidence>
<evidence type="ECO:0000313" key="12">
    <source>
        <dbReference type="Proteomes" id="UP001341281"/>
    </source>
</evidence>
<dbReference type="SUPFAM" id="SSF49590">
    <property type="entry name" value="PHL pollen allergen"/>
    <property type="match status" value="2"/>
</dbReference>
<dbReference type="InterPro" id="IPR005795">
    <property type="entry name" value="LolPI"/>
</dbReference>
<dbReference type="AlphaFoldDB" id="A0AAQ3ST37"/>
<reference evidence="11 12" key="1">
    <citation type="submission" date="2024-02" db="EMBL/GenBank/DDBJ databases">
        <title>High-quality chromosome-scale genome assembly of Pensacola bahiagrass (Paspalum notatum Flugge var. saurae).</title>
        <authorList>
            <person name="Vega J.M."/>
            <person name="Podio M."/>
            <person name="Orjuela J."/>
            <person name="Siena L.A."/>
            <person name="Pessino S.C."/>
            <person name="Combes M.C."/>
            <person name="Mariac C."/>
            <person name="Albertini E."/>
            <person name="Pupilli F."/>
            <person name="Ortiz J.P.A."/>
            <person name="Leblanc O."/>
        </authorList>
    </citation>
    <scope>NUCLEOTIDE SEQUENCE [LARGE SCALE GENOMIC DNA]</scope>
    <source>
        <strain evidence="11">R1</strain>
        <tissue evidence="11">Leaf</tissue>
    </source>
</reference>
<dbReference type="PANTHER" id="PTHR31692:SF65">
    <property type="entry name" value="EXPANSIN-B4"/>
    <property type="match status" value="1"/>
</dbReference>
<keyword evidence="3" id="KW-0134">Cell wall</keyword>
<evidence type="ECO:0000256" key="3">
    <source>
        <dbReference type="ARBA" id="ARBA00022512"/>
    </source>
</evidence>
<keyword evidence="6" id="KW-0325">Glycoprotein</keyword>
<feature type="domain" description="Expansin-like EG45" evidence="9">
    <location>
        <begin position="129"/>
        <end position="249"/>
    </location>
</feature>
<feature type="domain" description="Expansin-like CBD" evidence="10">
    <location>
        <begin position="262"/>
        <end position="343"/>
    </location>
</feature>
<dbReference type="InterPro" id="IPR036908">
    <property type="entry name" value="RlpA-like_sf"/>
</dbReference>
<dbReference type="InterPro" id="IPR007118">
    <property type="entry name" value="Expan_Lol_pI"/>
</dbReference>
<evidence type="ECO:0000256" key="4">
    <source>
        <dbReference type="ARBA" id="ARBA00022525"/>
    </source>
</evidence>
<dbReference type="PANTHER" id="PTHR31692">
    <property type="entry name" value="EXPANSIN-B3"/>
    <property type="match status" value="1"/>
</dbReference>
<dbReference type="GO" id="GO:0071555">
    <property type="term" value="P:cell wall organization"/>
    <property type="evidence" value="ECO:0007669"/>
    <property type="project" value="UniProtKB-KW"/>
</dbReference>
<dbReference type="Pfam" id="PF01357">
    <property type="entry name" value="Expansin_C"/>
    <property type="match status" value="2"/>
</dbReference>
<evidence type="ECO:0000256" key="8">
    <source>
        <dbReference type="SAM" id="MobiDB-lite"/>
    </source>
</evidence>
<evidence type="ECO:0000256" key="6">
    <source>
        <dbReference type="ARBA" id="ARBA00023180"/>
    </source>
</evidence>
<evidence type="ECO:0000256" key="7">
    <source>
        <dbReference type="ARBA" id="ARBA00023316"/>
    </source>
</evidence>
<dbReference type="PRINTS" id="PR01225">
    <property type="entry name" value="EXPANSNFAMLY"/>
</dbReference>
<feature type="domain" description="Expansin-like EG45" evidence="9">
    <location>
        <begin position="470"/>
        <end position="580"/>
    </location>
</feature>
<dbReference type="Pfam" id="PF03330">
    <property type="entry name" value="DPBB_1"/>
    <property type="match status" value="2"/>
</dbReference>
<dbReference type="InterPro" id="IPR007117">
    <property type="entry name" value="Expansin_CBD"/>
</dbReference>
<dbReference type="EMBL" id="CP144746">
    <property type="protein sequence ID" value="WVZ59929.1"/>
    <property type="molecule type" value="Genomic_DNA"/>
</dbReference>
<dbReference type="PROSITE" id="PS50843">
    <property type="entry name" value="EXPANSIN_CBD"/>
    <property type="match status" value="2"/>
</dbReference>
<comment type="subcellular location">
    <subcellularLocation>
        <location evidence="1">Secreted</location>
        <location evidence="1">Cell wall</location>
    </subcellularLocation>
</comment>
<dbReference type="SMART" id="SM00837">
    <property type="entry name" value="DPBB_1"/>
    <property type="match status" value="2"/>
</dbReference>
<keyword evidence="12" id="KW-1185">Reference proteome</keyword>
<gene>
    <name evidence="11" type="ORF">U9M48_010011</name>
</gene>
<protein>
    <recommendedName>
        <fullName evidence="13">Expansin</fullName>
    </recommendedName>
</protein>
<dbReference type="InterPro" id="IPR007112">
    <property type="entry name" value="Expansin/allergen_DPBB_dom"/>
</dbReference>
<dbReference type="Gene3D" id="2.40.40.10">
    <property type="entry name" value="RlpA-like domain"/>
    <property type="match status" value="2"/>
</dbReference>
<evidence type="ECO:0000313" key="11">
    <source>
        <dbReference type="EMBL" id="WVZ59929.1"/>
    </source>
</evidence>
<organism evidence="11 12">
    <name type="scientific">Paspalum notatum var. saurae</name>
    <dbReference type="NCBI Taxonomy" id="547442"/>
    <lineage>
        <taxon>Eukaryota</taxon>
        <taxon>Viridiplantae</taxon>
        <taxon>Streptophyta</taxon>
        <taxon>Embryophyta</taxon>
        <taxon>Tracheophyta</taxon>
        <taxon>Spermatophyta</taxon>
        <taxon>Magnoliopsida</taxon>
        <taxon>Liliopsida</taxon>
        <taxon>Poales</taxon>
        <taxon>Poaceae</taxon>
        <taxon>PACMAD clade</taxon>
        <taxon>Panicoideae</taxon>
        <taxon>Andropogonodae</taxon>
        <taxon>Paspaleae</taxon>
        <taxon>Paspalinae</taxon>
        <taxon>Paspalum</taxon>
    </lineage>
</organism>
<comment type="similarity">
    <text evidence="2">Belongs to the expansin family. Expansin B subfamily.</text>
</comment>
<proteinExistence type="inferred from homology"/>
<evidence type="ECO:0000256" key="5">
    <source>
        <dbReference type="ARBA" id="ARBA00022729"/>
    </source>
</evidence>
<feature type="region of interest" description="Disordered" evidence="8">
    <location>
        <begin position="1"/>
        <end position="24"/>
    </location>
</feature>
<keyword evidence="5" id="KW-0732">Signal</keyword>
<feature type="domain" description="Expansin-like CBD" evidence="10">
    <location>
        <begin position="593"/>
        <end position="674"/>
    </location>
</feature>
<evidence type="ECO:0000259" key="10">
    <source>
        <dbReference type="PROSITE" id="PS50843"/>
    </source>
</evidence>
<accession>A0AAQ3ST37</accession>
<sequence length="716" mass="75289">MARLSRPQRRWGTPDSDLPEARPGRVGSLTAAASIAQQMQILVRLKSGGFELSGQSSRDGVKSSGMDNMRQAIDSMASKIQLSSSFIAITAFALLLHPCSSTEFRRELSSWTTGIATWYGDANGAGSEGGACGYQYAVDQPPFSSLIAAGSPFIFDAGKGCGSCYQVVCSGNQACSGYPVTVVITDQGPGGGPCLSQSSDGMCLNEGAHFDMSGTAFGAMAKPGMADQLRAAGLLQIQYTRVQCEWPGVDVTFSVDSGSNPNYLAVLIEYEDSESDLSAVDIMPSSTGQWVPMQQSWGAVWRLDSGSALQGPFNIRLTFSSGRVLIASNAIPAGWNAGVAYRAGGMAVTRARPRSGGCRGHGAARTFSGLLRPERLRGALRRREAGVLLRWAVGACEFGCGSNWWWRERGRVQALPCMASKLQLLSFTVMTAFAFLLHPIASIEFRRELSGWSNGIATWYGQADGAGSDSGACGYQNGVDQPPFSSMIAAGCSSIYDAGKGCGSCYQVVCTGNDACSGNPVTVVITDECPDCPCPDDQVHFDMSGTAFGAMAKPGQDSQLRGAGAIQIQYTRVQCEWPGVDVTFSVEPGSNPNYLAVLVEYEDSDSDLSAVDITQSGAGQWAPMQQSWGAVWKLNSGSALQGPFDIRLTFGSGRVLVASDAIPAGWSAGVAYRSGGVAVTRARPASGGGRRSNGDAAGALSGRAYHLLLLFAALEL</sequence>
<dbReference type="GO" id="GO:0005576">
    <property type="term" value="C:extracellular region"/>
    <property type="evidence" value="ECO:0007669"/>
    <property type="project" value="InterPro"/>
</dbReference>
<keyword evidence="4" id="KW-0964">Secreted</keyword>
<name>A0AAQ3ST37_PASNO</name>
<dbReference type="SUPFAM" id="SSF50685">
    <property type="entry name" value="Barwin-like endoglucanases"/>
    <property type="match status" value="2"/>
</dbReference>
<keyword evidence="7" id="KW-0961">Cell wall biogenesis/degradation</keyword>
<dbReference type="PRINTS" id="PR00829">
    <property type="entry name" value="LOLP1ALLERGN"/>
</dbReference>
<evidence type="ECO:0000256" key="1">
    <source>
        <dbReference type="ARBA" id="ARBA00004191"/>
    </source>
</evidence>
<dbReference type="Proteomes" id="UP001341281">
    <property type="component" value="Chromosome 02"/>
</dbReference>
<dbReference type="InterPro" id="IPR009009">
    <property type="entry name" value="RlpA-like_DPBB"/>
</dbReference>